<accession>A0A382NV87</accession>
<dbReference type="AlphaFoldDB" id="A0A382NV87"/>
<name>A0A382NV87_9ZZZZ</name>
<proteinExistence type="predicted"/>
<reference evidence="1" key="1">
    <citation type="submission" date="2018-05" db="EMBL/GenBank/DDBJ databases">
        <authorList>
            <person name="Lanie J.A."/>
            <person name="Ng W.-L."/>
            <person name="Kazmierczak K.M."/>
            <person name="Andrzejewski T.M."/>
            <person name="Davidsen T.M."/>
            <person name="Wayne K.J."/>
            <person name="Tettelin H."/>
            <person name="Glass J.I."/>
            <person name="Rusch D."/>
            <person name="Podicherti R."/>
            <person name="Tsui H.-C.T."/>
            <person name="Winkler M.E."/>
        </authorList>
    </citation>
    <scope>NUCLEOTIDE SEQUENCE</scope>
</reference>
<gene>
    <name evidence="1" type="ORF">METZ01_LOCUS317191</name>
</gene>
<dbReference type="EMBL" id="UINC01102594">
    <property type="protein sequence ID" value="SVC64337.1"/>
    <property type="molecule type" value="Genomic_DNA"/>
</dbReference>
<sequence length="68" mass="7896">MSFPIFDFRKDHKNLIVTPELRSRFLYMPSGVKTNLRDKAAAHFHDLGYEIFLIMQGRVRGIIGDEEG</sequence>
<feature type="non-terminal residue" evidence="1">
    <location>
        <position position="68"/>
    </location>
</feature>
<organism evidence="1">
    <name type="scientific">marine metagenome</name>
    <dbReference type="NCBI Taxonomy" id="408172"/>
    <lineage>
        <taxon>unclassified sequences</taxon>
        <taxon>metagenomes</taxon>
        <taxon>ecological metagenomes</taxon>
    </lineage>
</organism>
<evidence type="ECO:0000313" key="1">
    <source>
        <dbReference type="EMBL" id="SVC64337.1"/>
    </source>
</evidence>
<protein>
    <submittedName>
        <fullName evidence="1">Uncharacterized protein</fullName>
    </submittedName>
</protein>